<evidence type="ECO:0000256" key="1">
    <source>
        <dbReference type="ARBA" id="ARBA00004251"/>
    </source>
</evidence>
<evidence type="ECO:0000256" key="2">
    <source>
        <dbReference type="ARBA" id="ARBA00009592"/>
    </source>
</evidence>
<evidence type="ECO:0000256" key="3">
    <source>
        <dbReference type="ARBA" id="ARBA00022475"/>
    </source>
</evidence>
<keyword evidence="7" id="KW-0677">Repeat</keyword>
<dbReference type="SUPFAM" id="SSF52047">
    <property type="entry name" value="RNI-like"/>
    <property type="match status" value="1"/>
</dbReference>
<evidence type="ECO:0000256" key="10">
    <source>
        <dbReference type="ARBA" id="ARBA00023170"/>
    </source>
</evidence>
<keyword evidence="10" id="KW-0675">Receptor</keyword>
<protein>
    <recommendedName>
        <fullName evidence="19">Leucine-rich repeat-containing N-terminal plant-type domain-containing protein</fullName>
    </recommendedName>
</protein>
<keyword evidence="8 13" id="KW-1133">Transmembrane helix</keyword>
<dbReference type="FunFam" id="3.80.10.10:FF:000111">
    <property type="entry name" value="LRR receptor-like serine/threonine-protein kinase ERECTA"/>
    <property type="match status" value="1"/>
</dbReference>
<name>A0AAN7JMQ5_9MYRT</name>
<dbReference type="AlphaFoldDB" id="A0AAN7JMQ5"/>
<accession>A0AAN7JMQ5</accession>
<dbReference type="InterPro" id="IPR013210">
    <property type="entry name" value="LRR_N_plant-typ"/>
</dbReference>
<evidence type="ECO:0008006" key="19">
    <source>
        <dbReference type="Google" id="ProtNLM"/>
    </source>
</evidence>
<feature type="region of interest" description="Disordered" evidence="12">
    <location>
        <begin position="860"/>
        <end position="882"/>
    </location>
</feature>
<evidence type="ECO:0000259" key="16">
    <source>
        <dbReference type="Pfam" id="PF23598"/>
    </source>
</evidence>
<feature type="domain" description="Disease resistance R13L4/SHOC-2-like LRR" evidence="16">
    <location>
        <begin position="590"/>
        <end position="835"/>
    </location>
</feature>
<dbReference type="SMART" id="SM00369">
    <property type="entry name" value="LRR_TYP"/>
    <property type="match status" value="7"/>
</dbReference>
<evidence type="ECO:0000259" key="15">
    <source>
        <dbReference type="Pfam" id="PF08263"/>
    </source>
</evidence>
<dbReference type="InterPro" id="IPR003591">
    <property type="entry name" value="Leu-rich_rpt_typical-subtyp"/>
</dbReference>
<sequence length="951" mass="105297">MTTSMHVFALFLLLACTQSCAAGGTNVASPPTCIEAEREALLQLRRAFTDSSNRLSSWSGDDCCSWQGVTCSNVTGNVERLDLRSPCVKSEIHYEWMIDPVLEYGNCTLTGKLSPSLAQLRHLRYLDLSWNNFSYGEIPAFLGSLTSLEYLNLSNAGFSGKVPVQLGNLSNLQYLDLNTILGYGYTSKGMTVDNLDWLSKFSSMEHLDLSGVDVTSGRGWQSLSSLSSLRHLGIAGCFLNDSSLHVNFTSIKYLDLSDNALGSAVPNWLLNLTNIRYLDLSSSFQEDLPFPTEIINNNKHLGFLHIFNNPMQGELPQNISNLCELYSLRLSFNHFTGDISSLLANPSGCFQSTLRFLDLGWNNLSGHLGEEIRSFKSLEYIDLASNSIEGPIPESLFQLSSLKYLNLMYNQLTGSIPEGMGQLSNLIGLDINHNRLTGMVTEQHLANLTSLIFMEISLNDLVINISAAWIPPFQLKYLSMSYCQAGPKFPAWLRTQRKMSLMDISNCGISDVIPEWFYSSSPDLEGINLSVNQLVGQIHQRFGDMMPKLRDINFKRNRLDGRIPASMCKMMDLFAVDLLNNSLSGPIPNCWRSLRALDGMDLGNNNLTGHIPESLCSLPLTFLGLRHNNLQGPLPRCFSNMSYLTVLDLSQNKLSGQIPSWIGAISRLSVLNLDSNSFSGEIPKEICQLGHIRVLSLAGNNLSGNIPLCFGNLTILADPTSAIFGFYGLGIDVNTKSSTRFYTTQLQYLYSIDLSNNRLGGSIAEGFTQLHSLQNLNLSRNRLVGQIPPEVSNMRNLESLDLSVNQLSGSIPQSLSQLSFLSYLNLSLNHLSGRIPAGPQLSTFKGDSYSGNNGLCGTPLSKRCSEDGEQSDIRKQHGNDDSDGKDNEFYALWIYAGAAPGFVVGLLGVCISLYFKHSWRQSFFLWSDRVLSQMLVMKAIAITRVRKAFRK</sequence>
<keyword evidence="11" id="KW-0325">Glycoprotein</keyword>
<keyword evidence="5 13" id="KW-0812">Transmembrane</keyword>
<dbReference type="PANTHER" id="PTHR48063:SF112">
    <property type="entry name" value="RECEPTOR LIKE PROTEIN 30-LIKE"/>
    <property type="match status" value="1"/>
</dbReference>
<evidence type="ECO:0000256" key="7">
    <source>
        <dbReference type="ARBA" id="ARBA00022737"/>
    </source>
</evidence>
<dbReference type="Pfam" id="PF08263">
    <property type="entry name" value="LRRNT_2"/>
    <property type="match status" value="1"/>
</dbReference>
<organism evidence="17 18">
    <name type="scientific">Trapa incisa</name>
    <dbReference type="NCBI Taxonomy" id="236973"/>
    <lineage>
        <taxon>Eukaryota</taxon>
        <taxon>Viridiplantae</taxon>
        <taxon>Streptophyta</taxon>
        <taxon>Embryophyta</taxon>
        <taxon>Tracheophyta</taxon>
        <taxon>Spermatophyta</taxon>
        <taxon>Magnoliopsida</taxon>
        <taxon>eudicotyledons</taxon>
        <taxon>Gunneridae</taxon>
        <taxon>Pentapetalae</taxon>
        <taxon>rosids</taxon>
        <taxon>malvids</taxon>
        <taxon>Myrtales</taxon>
        <taxon>Lythraceae</taxon>
        <taxon>Trapa</taxon>
    </lineage>
</organism>
<feature type="domain" description="Disease resistance R13L4/SHOC-2-like LRR" evidence="16">
    <location>
        <begin position="353"/>
        <end position="562"/>
    </location>
</feature>
<evidence type="ECO:0000256" key="4">
    <source>
        <dbReference type="ARBA" id="ARBA00022614"/>
    </source>
</evidence>
<comment type="similarity">
    <text evidence="2">Belongs to the RLP family.</text>
</comment>
<dbReference type="InterPro" id="IPR001611">
    <property type="entry name" value="Leu-rich_rpt"/>
</dbReference>
<feature type="transmembrane region" description="Helical" evidence="13">
    <location>
        <begin position="892"/>
        <end position="915"/>
    </location>
</feature>
<keyword evidence="6 14" id="KW-0732">Signal</keyword>
<dbReference type="GO" id="GO:0005886">
    <property type="term" value="C:plasma membrane"/>
    <property type="evidence" value="ECO:0007669"/>
    <property type="project" value="UniProtKB-SubCell"/>
</dbReference>
<dbReference type="FunFam" id="3.80.10.10:FF:000095">
    <property type="entry name" value="LRR receptor-like serine/threonine-protein kinase GSO1"/>
    <property type="match status" value="2"/>
</dbReference>
<feature type="chain" id="PRO_5043022795" description="Leucine-rich repeat-containing N-terminal plant-type domain-containing protein" evidence="14">
    <location>
        <begin position="23"/>
        <end position="951"/>
    </location>
</feature>
<dbReference type="InterPro" id="IPR055414">
    <property type="entry name" value="LRR_R13L4/SHOC2-like"/>
</dbReference>
<evidence type="ECO:0000256" key="14">
    <source>
        <dbReference type="SAM" id="SignalP"/>
    </source>
</evidence>
<dbReference type="FunFam" id="3.80.10.10:FF:000129">
    <property type="entry name" value="Leucine-rich repeat receptor-like kinase"/>
    <property type="match status" value="1"/>
</dbReference>
<dbReference type="InterPro" id="IPR046956">
    <property type="entry name" value="RLP23-like"/>
</dbReference>
<comment type="caution">
    <text evidence="17">The sequence shown here is derived from an EMBL/GenBank/DDBJ whole genome shotgun (WGS) entry which is preliminary data.</text>
</comment>
<evidence type="ECO:0000256" key="12">
    <source>
        <dbReference type="SAM" id="MobiDB-lite"/>
    </source>
</evidence>
<feature type="domain" description="Leucine-rich repeat-containing N-terminal plant-type" evidence="15">
    <location>
        <begin position="36"/>
        <end position="72"/>
    </location>
</feature>
<comment type="subcellular location">
    <subcellularLocation>
        <location evidence="1">Cell membrane</location>
        <topology evidence="1">Single-pass type I membrane protein</topology>
    </subcellularLocation>
</comment>
<evidence type="ECO:0000256" key="13">
    <source>
        <dbReference type="SAM" id="Phobius"/>
    </source>
</evidence>
<evidence type="ECO:0000256" key="5">
    <source>
        <dbReference type="ARBA" id="ARBA00022692"/>
    </source>
</evidence>
<feature type="domain" description="Disease resistance R13L4/SHOC-2-like LRR" evidence="16">
    <location>
        <begin position="101"/>
        <end position="235"/>
    </location>
</feature>
<keyword evidence="18" id="KW-1185">Reference proteome</keyword>
<gene>
    <name evidence="17" type="ORF">SAY87_027564</name>
</gene>
<keyword evidence="9 13" id="KW-0472">Membrane</keyword>
<dbReference type="EMBL" id="JAXIOK010000018">
    <property type="protein sequence ID" value="KAK4750115.1"/>
    <property type="molecule type" value="Genomic_DNA"/>
</dbReference>
<evidence type="ECO:0000256" key="6">
    <source>
        <dbReference type="ARBA" id="ARBA00022729"/>
    </source>
</evidence>
<reference evidence="17 18" key="1">
    <citation type="journal article" date="2023" name="Hortic Res">
        <title>Pangenome of water caltrop reveals structural variations and asymmetric subgenome divergence after allopolyploidization.</title>
        <authorList>
            <person name="Zhang X."/>
            <person name="Chen Y."/>
            <person name="Wang L."/>
            <person name="Yuan Y."/>
            <person name="Fang M."/>
            <person name="Shi L."/>
            <person name="Lu R."/>
            <person name="Comes H.P."/>
            <person name="Ma Y."/>
            <person name="Chen Y."/>
            <person name="Huang G."/>
            <person name="Zhou Y."/>
            <person name="Zheng Z."/>
            <person name="Qiu Y."/>
        </authorList>
    </citation>
    <scope>NUCLEOTIDE SEQUENCE [LARGE SCALE GENOMIC DNA]</scope>
    <source>
        <tissue evidence="17">Roots</tissue>
    </source>
</reference>
<keyword evidence="3" id="KW-1003">Cell membrane</keyword>
<dbReference type="InterPro" id="IPR032675">
    <property type="entry name" value="LRR_dom_sf"/>
</dbReference>
<evidence type="ECO:0000256" key="9">
    <source>
        <dbReference type="ARBA" id="ARBA00023136"/>
    </source>
</evidence>
<proteinExistence type="inferred from homology"/>
<dbReference type="PRINTS" id="PR00019">
    <property type="entry name" value="LEURICHRPT"/>
</dbReference>
<keyword evidence="4" id="KW-0433">Leucine-rich repeat</keyword>
<dbReference type="PANTHER" id="PTHR48063">
    <property type="entry name" value="LRR RECEPTOR-LIKE KINASE"/>
    <property type="match status" value="1"/>
</dbReference>
<evidence type="ECO:0000313" key="17">
    <source>
        <dbReference type="EMBL" id="KAK4750115.1"/>
    </source>
</evidence>
<dbReference type="PROSITE" id="PS51450">
    <property type="entry name" value="LRR"/>
    <property type="match status" value="1"/>
</dbReference>
<dbReference type="SUPFAM" id="SSF52058">
    <property type="entry name" value="L domain-like"/>
    <property type="match status" value="2"/>
</dbReference>
<evidence type="ECO:0000256" key="8">
    <source>
        <dbReference type="ARBA" id="ARBA00022989"/>
    </source>
</evidence>
<evidence type="ECO:0000313" key="18">
    <source>
        <dbReference type="Proteomes" id="UP001345219"/>
    </source>
</evidence>
<feature type="signal peptide" evidence="14">
    <location>
        <begin position="1"/>
        <end position="22"/>
    </location>
</feature>
<dbReference type="Proteomes" id="UP001345219">
    <property type="component" value="Chromosome 21"/>
</dbReference>
<dbReference type="Pfam" id="PF23598">
    <property type="entry name" value="LRR_14"/>
    <property type="match status" value="3"/>
</dbReference>
<feature type="compositionally biased region" description="Basic and acidic residues" evidence="12">
    <location>
        <begin position="863"/>
        <end position="882"/>
    </location>
</feature>
<dbReference type="Gene3D" id="3.80.10.10">
    <property type="entry name" value="Ribonuclease Inhibitor"/>
    <property type="match status" value="4"/>
</dbReference>
<evidence type="ECO:0000256" key="11">
    <source>
        <dbReference type="ARBA" id="ARBA00023180"/>
    </source>
</evidence>